<reference evidence="1 2" key="1">
    <citation type="submission" date="2013-08" db="EMBL/GenBank/DDBJ databases">
        <title>The genome sequence of Skermanella stibiiresistens.</title>
        <authorList>
            <person name="Zhu W."/>
            <person name="Wang G."/>
        </authorList>
    </citation>
    <scope>NUCLEOTIDE SEQUENCE [LARGE SCALE GENOMIC DNA]</scope>
    <source>
        <strain evidence="1 2">SB22</strain>
    </source>
</reference>
<dbReference type="STRING" id="1385369.N825_28905"/>
<accession>W9GRB8</accession>
<comment type="caution">
    <text evidence="1">The sequence shown here is derived from an EMBL/GenBank/DDBJ whole genome shotgun (WGS) entry which is preliminary data.</text>
</comment>
<dbReference type="Proteomes" id="UP000019486">
    <property type="component" value="Unassembled WGS sequence"/>
</dbReference>
<name>W9GRB8_9PROT</name>
<organism evidence="1 2">
    <name type="scientific">Skermanella stibiiresistens SB22</name>
    <dbReference type="NCBI Taxonomy" id="1385369"/>
    <lineage>
        <taxon>Bacteria</taxon>
        <taxon>Pseudomonadati</taxon>
        <taxon>Pseudomonadota</taxon>
        <taxon>Alphaproteobacteria</taxon>
        <taxon>Rhodospirillales</taxon>
        <taxon>Azospirillaceae</taxon>
        <taxon>Skermanella</taxon>
    </lineage>
</organism>
<sequence>MTSQPLSPLRHLVYDNSRQTERECQPYLAEIADALCLETYRDVVMTGREEANRFGESDFTVSARIMVSRSSFKITAYVWEVKAPQCYLYEFDNNRNRLRPTKELIKAENQLLHYASDFSDMRAFRNRYGLDAYSTVIPAGILIGRDDRLVKPSRQLQVSEADARALFDQTSRIRDLYLYDRAGIRIRTWDWAIEEHEAKLWSLANPGGAARP</sequence>
<gene>
    <name evidence="1" type="ORF">N825_28905</name>
</gene>
<dbReference type="EMBL" id="AVFL01000047">
    <property type="protein sequence ID" value="EWY36294.1"/>
    <property type="molecule type" value="Genomic_DNA"/>
</dbReference>
<evidence type="ECO:0000313" key="2">
    <source>
        <dbReference type="Proteomes" id="UP000019486"/>
    </source>
</evidence>
<dbReference type="AlphaFoldDB" id="W9GRB8"/>
<evidence type="ECO:0000313" key="1">
    <source>
        <dbReference type="EMBL" id="EWY36294.1"/>
    </source>
</evidence>
<protein>
    <submittedName>
        <fullName evidence="1">Uncharacterized protein</fullName>
    </submittedName>
</protein>
<proteinExistence type="predicted"/>
<keyword evidence="2" id="KW-1185">Reference proteome</keyword>